<dbReference type="PANTHER" id="PTHR33734:SF22">
    <property type="entry name" value="MEMBRANE-BOUND LYTIC MUREIN TRANSGLYCOSYLASE D"/>
    <property type="match status" value="1"/>
</dbReference>
<evidence type="ECO:0000256" key="3">
    <source>
        <dbReference type="ARBA" id="ARBA00023295"/>
    </source>
</evidence>
<organism evidence="5 6">
    <name type="scientific">Sporofaciens musculi</name>
    <dbReference type="NCBI Taxonomy" id="2681861"/>
    <lineage>
        <taxon>Bacteria</taxon>
        <taxon>Bacillati</taxon>
        <taxon>Bacillota</taxon>
        <taxon>Clostridia</taxon>
        <taxon>Lachnospirales</taxon>
        <taxon>Lachnospiraceae</taxon>
        <taxon>Sporofaciens</taxon>
    </lineage>
</organism>
<dbReference type="Gene3D" id="3.10.350.10">
    <property type="entry name" value="LysM domain"/>
    <property type="match status" value="2"/>
</dbReference>
<dbReference type="EMBL" id="WUQX01000001">
    <property type="protein sequence ID" value="MXP76432.1"/>
    <property type="molecule type" value="Genomic_DNA"/>
</dbReference>
<reference evidence="5 6" key="1">
    <citation type="submission" date="2019-12" db="EMBL/GenBank/DDBJ databases">
        <title>Sporaefaciens musculi gen. nov., sp. nov., a novel bacterium isolated from the caecum of an obese mouse.</title>
        <authorList>
            <person name="Rasmussen T.S."/>
            <person name="Streidl T."/>
            <person name="Hitch T.C.A."/>
            <person name="Wortmann E."/>
            <person name="Deptula P."/>
            <person name="Hansen M."/>
            <person name="Nielsen D.S."/>
            <person name="Clavel T."/>
            <person name="Vogensen F.K."/>
        </authorList>
    </citation>
    <scope>NUCLEOTIDE SEQUENCE [LARGE SCALE GENOMIC DNA]</scope>
    <source>
        <strain evidence="5 6">WCA-9-b2</strain>
    </source>
</reference>
<dbReference type="InterPro" id="IPR002053">
    <property type="entry name" value="Glyco_hydro_25"/>
</dbReference>
<dbReference type="InterPro" id="IPR018392">
    <property type="entry name" value="LysM"/>
</dbReference>
<evidence type="ECO:0000313" key="5">
    <source>
        <dbReference type="EMBL" id="MXP76432.1"/>
    </source>
</evidence>
<dbReference type="Pfam" id="PF01183">
    <property type="entry name" value="Glyco_hydro_25"/>
    <property type="match status" value="1"/>
</dbReference>
<dbReference type="Pfam" id="PF01476">
    <property type="entry name" value="LysM"/>
    <property type="match status" value="2"/>
</dbReference>
<evidence type="ECO:0000313" key="6">
    <source>
        <dbReference type="Proteomes" id="UP000460412"/>
    </source>
</evidence>
<comment type="caution">
    <text evidence="5">The sequence shown here is derived from an EMBL/GenBank/DDBJ whole genome shotgun (WGS) entry which is preliminary data.</text>
</comment>
<gene>
    <name evidence="5" type="ORF">GN277_13815</name>
</gene>
<dbReference type="GO" id="GO:0003796">
    <property type="term" value="F:lysozyme activity"/>
    <property type="evidence" value="ECO:0007669"/>
    <property type="project" value="InterPro"/>
</dbReference>
<dbReference type="GO" id="GO:0009253">
    <property type="term" value="P:peptidoglycan catabolic process"/>
    <property type="evidence" value="ECO:0007669"/>
    <property type="project" value="InterPro"/>
</dbReference>
<accession>A0A7X3MHG1</accession>
<dbReference type="AlphaFoldDB" id="A0A7X3MHG1"/>
<dbReference type="CDD" id="cd00118">
    <property type="entry name" value="LysM"/>
    <property type="match status" value="2"/>
</dbReference>
<dbReference type="InterPro" id="IPR018077">
    <property type="entry name" value="Glyco_hydro_fam25_subgr"/>
</dbReference>
<dbReference type="SMART" id="SM00257">
    <property type="entry name" value="LysM"/>
    <property type="match status" value="2"/>
</dbReference>
<feature type="domain" description="LysM" evidence="4">
    <location>
        <begin position="280"/>
        <end position="324"/>
    </location>
</feature>
<dbReference type="PANTHER" id="PTHR33734">
    <property type="entry name" value="LYSM DOMAIN-CONTAINING GPI-ANCHORED PROTEIN 2"/>
    <property type="match status" value="1"/>
</dbReference>
<comment type="similarity">
    <text evidence="1">Belongs to the glycosyl hydrolase 25 family.</text>
</comment>
<keyword evidence="3" id="KW-0326">Glycosidase</keyword>
<proteinExistence type="inferred from homology"/>
<evidence type="ECO:0000256" key="2">
    <source>
        <dbReference type="ARBA" id="ARBA00022801"/>
    </source>
</evidence>
<dbReference type="Proteomes" id="UP000460412">
    <property type="component" value="Unassembled WGS sequence"/>
</dbReference>
<protein>
    <submittedName>
        <fullName evidence="5">LysM peptidoglycan-binding domain-containing protein</fullName>
    </submittedName>
</protein>
<keyword evidence="6" id="KW-1185">Reference proteome</keyword>
<evidence type="ECO:0000256" key="1">
    <source>
        <dbReference type="ARBA" id="ARBA00010646"/>
    </source>
</evidence>
<dbReference type="SUPFAM" id="SSF54106">
    <property type="entry name" value="LysM domain"/>
    <property type="match status" value="2"/>
</dbReference>
<dbReference type="PROSITE" id="PS51782">
    <property type="entry name" value="LYSM"/>
    <property type="match status" value="2"/>
</dbReference>
<sequence length="325" mass="36366">MSMNGIDISRWQAGINLAAVPCEFVVIKATEGTTYVNPYCDQHFRQAAELGKKLGVYHFAGGGNAAAEAEYFVRNIRGYIGKAILVLDFEIQNMENGAIWSKQWLDRVYELTRVKPLIYMSNYMANHLDWNAVASAGYPMWNAYYYAYGTPMGYNPDAPLPQKLGPWGGALLYQYTSEGRLPGYNGYLDLDVFYGDSGDWDRYAREEGSVEPPLPDPVPQPQPTITYRIKRGDTLSKIAVRYGTTVAVLAQLNGIANPNRIYVGQVIRIPVDSSGPVQPTYYVVKRGDTLSGIAARFGTTYQRLMQLNGIRNPNLIYVGQRLRIN</sequence>
<keyword evidence="2" id="KW-0378">Hydrolase</keyword>
<name>A0A7X3MHG1_9FIRM</name>
<dbReference type="SMART" id="SM00641">
    <property type="entry name" value="Glyco_25"/>
    <property type="match status" value="1"/>
</dbReference>
<dbReference type="PROSITE" id="PS51904">
    <property type="entry name" value="GLYCOSYL_HYDROL_F25_2"/>
    <property type="match status" value="1"/>
</dbReference>
<dbReference type="GO" id="GO:0016998">
    <property type="term" value="P:cell wall macromolecule catabolic process"/>
    <property type="evidence" value="ECO:0007669"/>
    <property type="project" value="InterPro"/>
</dbReference>
<dbReference type="SUPFAM" id="SSF51445">
    <property type="entry name" value="(Trans)glycosidases"/>
    <property type="match status" value="1"/>
</dbReference>
<dbReference type="InterPro" id="IPR036779">
    <property type="entry name" value="LysM_dom_sf"/>
</dbReference>
<feature type="domain" description="LysM" evidence="4">
    <location>
        <begin position="225"/>
        <end position="269"/>
    </location>
</feature>
<dbReference type="Gene3D" id="3.20.20.80">
    <property type="entry name" value="Glycosidases"/>
    <property type="match status" value="1"/>
</dbReference>
<evidence type="ECO:0000259" key="4">
    <source>
        <dbReference type="PROSITE" id="PS51782"/>
    </source>
</evidence>
<dbReference type="RefSeq" id="WP_159751569.1">
    <property type="nucleotide sequence ID" value="NZ_WUQX01000001.1"/>
</dbReference>
<dbReference type="InterPro" id="IPR017853">
    <property type="entry name" value="GH"/>
</dbReference>